<evidence type="ECO:0000256" key="9">
    <source>
        <dbReference type="ARBA" id="ARBA00023136"/>
    </source>
</evidence>
<gene>
    <name evidence="11" type="ORF">NK662_08110</name>
</gene>
<dbReference type="PANTHER" id="PTHR32024">
    <property type="entry name" value="TRK SYSTEM POTASSIUM UPTAKE PROTEIN TRKG-RELATED"/>
    <property type="match status" value="1"/>
</dbReference>
<feature type="transmembrane region" description="Helical" evidence="10">
    <location>
        <begin position="127"/>
        <end position="147"/>
    </location>
</feature>
<dbReference type="AlphaFoldDB" id="A0AA41XAK7"/>
<feature type="transmembrane region" description="Helical" evidence="10">
    <location>
        <begin position="72"/>
        <end position="96"/>
    </location>
</feature>
<evidence type="ECO:0000256" key="5">
    <source>
        <dbReference type="ARBA" id="ARBA00022692"/>
    </source>
</evidence>
<evidence type="ECO:0000256" key="6">
    <source>
        <dbReference type="ARBA" id="ARBA00022958"/>
    </source>
</evidence>
<evidence type="ECO:0000256" key="4">
    <source>
        <dbReference type="ARBA" id="ARBA00022538"/>
    </source>
</evidence>
<dbReference type="GO" id="GO:0004190">
    <property type="term" value="F:aspartic-type endopeptidase activity"/>
    <property type="evidence" value="ECO:0007669"/>
    <property type="project" value="InterPro"/>
</dbReference>
<keyword evidence="12" id="KW-1185">Reference proteome</keyword>
<evidence type="ECO:0000256" key="3">
    <source>
        <dbReference type="ARBA" id="ARBA00022475"/>
    </source>
</evidence>
<keyword evidence="6" id="KW-0630">Potassium</keyword>
<name>A0AA41XAK7_9BACI</name>
<evidence type="ECO:0000313" key="12">
    <source>
        <dbReference type="Proteomes" id="UP001156102"/>
    </source>
</evidence>
<evidence type="ECO:0000256" key="2">
    <source>
        <dbReference type="ARBA" id="ARBA00022448"/>
    </source>
</evidence>
<keyword evidence="8" id="KW-0406">Ion transport</keyword>
<dbReference type="Pfam" id="PF02386">
    <property type="entry name" value="TrkH"/>
    <property type="match status" value="1"/>
</dbReference>
<keyword evidence="5 10" id="KW-0812">Transmembrane</keyword>
<keyword evidence="7 10" id="KW-1133">Transmembrane helix</keyword>
<feature type="transmembrane region" description="Helical" evidence="10">
    <location>
        <begin position="187"/>
        <end position="210"/>
    </location>
</feature>
<evidence type="ECO:0000256" key="7">
    <source>
        <dbReference type="ARBA" id="ARBA00022989"/>
    </source>
</evidence>
<keyword evidence="4" id="KW-0633">Potassium transport</keyword>
<dbReference type="GO" id="GO:0006508">
    <property type="term" value="P:proteolysis"/>
    <property type="evidence" value="ECO:0007669"/>
    <property type="project" value="InterPro"/>
</dbReference>
<dbReference type="RefSeq" id="WP_254758415.1">
    <property type="nucleotide sequence ID" value="NZ_JANCLT010000003.1"/>
</dbReference>
<dbReference type="PROSITE" id="PS00141">
    <property type="entry name" value="ASP_PROTEASE"/>
    <property type="match status" value="1"/>
</dbReference>
<dbReference type="InterPro" id="IPR004772">
    <property type="entry name" value="TrkH"/>
</dbReference>
<dbReference type="Proteomes" id="UP001156102">
    <property type="component" value="Unassembled WGS sequence"/>
</dbReference>
<keyword evidence="9 10" id="KW-0472">Membrane</keyword>
<feature type="transmembrane region" description="Helical" evidence="10">
    <location>
        <begin position="222"/>
        <end position="243"/>
    </location>
</feature>
<evidence type="ECO:0000256" key="1">
    <source>
        <dbReference type="ARBA" id="ARBA00004651"/>
    </source>
</evidence>
<feature type="transmembrane region" description="Helical" evidence="10">
    <location>
        <begin position="156"/>
        <end position="175"/>
    </location>
</feature>
<protein>
    <submittedName>
        <fullName evidence="11">TrkH family potassium uptake protein</fullName>
    </submittedName>
</protein>
<evidence type="ECO:0000256" key="8">
    <source>
        <dbReference type="ARBA" id="ARBA00023065"/>
    </source>
</evidence>
<comment type="caution">
    <text evidence="11">The sequence shown here is derived from an EMBL/GenBank/DDBJ whole genome shotgun (WGS) entry which is preliminary data.</text>
</comment>
<dbReference type="GO" id="GO:0015379">
    <property type="term" value="F:potassium:chloride symporter activity"/>
    <property type="evidence" value="ECO:0007669"/>
    <property type="project" value="InterPro"/>
</dbReference>
<comment type="subcellular location">
    <subcellularLocation>
        <location evidence="1">Cell membrane</location>
        <topology evidence="1">Multi-pass membrane protein</topology>
    </subcellularLocation>
</comment>
<feature type="transmembrane region" description="Helical" evidence="10">
    <location>
        <begin position="287"/>
        <end position="320"/>
    </location>
</feature>
<keyword evidence="3" id="KW-1003">Cell membrane</keyword>
<reference evidence="11" key="1">
    <citation type="submission" date="2022-07" db="EMBL/GenBank/DDBJ databases">
        <authorList>
            <person name="Li W.-J."/>
            <person name="Deng Q.-Q."/>
        </authorList>
    </citation>
    <scope>NUCLEOTIDE SEQUENCE</scope>
    <source>
        <strain evidence="11">SYSU M60031</strain>
    </source>
</reference>
<dbReference type="GO" id="GO:0005886">
    <property type="term" value="C:plasma membrane"/>
    <property type="evidence" value="ECO:0007669"/>
    <property type="project" value="UniProtKB-SubCell"/>
</dbReference>
<dbReference type="InterPro" id="IPR003445">
    <property type="entry name" value="Cat_transpt"/>
</dbReference>
<dbReference type="InterPro" id="IPR001969">
    <property type="entry name" value="Aspartic_peptidase_AS"/>
</dbReference>
<organism evidence="11 12">
    <name type="scientific">Ectobacillus ponti</name>
    <dbReference type="NCBI Taxonomy" id="2961894"/>
    <lineage>
        <taxon>Bacteria</taxon>
        <taxon>Bacillati</taxon>
        <taxon>Bacillota</taxon>
        <taxon>Bacilli</taxon>
        <taxon>Bacillales</taxon>
        <taxon>Bacillaceae</taxon>
        <taxon>Ectobacillus</taxon>
    </lineage>
</organism>
<dbReference type="NCBIfam" id="TIGR00933">
    <property type="entry name" value="2a38"/>
    <property type="match status" value="1"/>
</dbReference>
<dbReference type="EMBL" id="JANCLT010000003">
    <property type="protein sequence ID" value="MCP8968506.1"/>
    <property type="molecule type" value="Genomic_DNA"/>
</dbReference>
<feature type="transmembrane region" description="Helical" evidence="10">
    <location>
        <begin position="400"/>
        <end position="421"/>
    </location>
</feature>
<feature type="transmembrane region" description="Helical" evidence="10">
    <location>
        <begin position="341"/>
        <end position="365"/>
    </location>
</feature>
<dbReference type="PANTHER" id="PTHR32024:SF1">
    <property type="entry name" value="KTR SYSTEM POTASSIUM UPTAKE PROTEIN B"/>
    <property type="match status" value="1"/>
</dbReference>
<sequence>MKWMSIQMSPPRFLVLAVLAFVILGTCLLKLPFAATTPITWVDALFTTTSAFTLTGLGVVDTGTTFTLFGQLVLLGLIEISGLGIMSFAVLVFIMLGKKIGLQNRILLQQSLNQTSVGGIVRLARSIFVFAIVTQGIAFLVLCLTWVPQYGWQKGMYFSFFHTISAFNNAGFSVWPDNLMRHAGNPVVNLVITSLIIIGGLGFTVVLEVWRKRSFSKLSLHSKLMLTATLAVNVLATLIIFGLEFHGKAVAHLGTFDQWMAAYFQAITTRTAGFNTVDMGLLTEPTLLFMVLLMFIGAGSASTGGGIKLTTFLVMLFGVVKYLREEEDIVLFRKSIKDSTIVKALAIALVSLVFVCVTVLALSVIEHAPVLTCLVEIVSAFGTVGLTRNFSPGMSDAGKLLVTFMMFFGKVGPLTLMFTLAKKGQTRIKYPAEDVLTG</sequence>
<evidence type="ECO:0000256" key="10">
    <source>
        <dbReference type="SAM" id="Phobius"/>
    </source>
</evidence>
<proteinExistence type="predicted"/>
<keyword evidence="2" id="KW-0813">Transport</keyword>
<accession>A0AA41XAK7</accession>
<evidence type="ECO:0000313" key="11">
    <source>
        <dbReference type="EMBL" id="MCP8968506.1"/>
    </source>
</evidence>